<dbReference type="InterPro" id="IPR019999">
    <property type="entry name" value="Anth_synth_I-like"/>
</dbReference>
<keyword evidence="3" id="KW-1185">Reference proteome</keyword>
<dbReference type="InterPro" id="IPR015890">
    <property type="entry name" value="Chorismate_C"/>
</dbReference>
<gene>
    <name evidence="2" type="ORF">KOI35_18845</name>
</gene>
<feature type="domain" description="Chorismate-utilising enzyme C-terminal" evidence="1">
    <location>
        <begin position="143"/>
        <end position="388"/>
    </location>
</feature>
<accession>A0ABS5YR53</accession>
<dbReference type="EMBL" id="JAHKKG010000005">
    <property type="protein sequence ID" value="MBU2665571.1"/>
    <property type="molecule type" value="Genomic_DNA"/>
</dbReference>
<dbReference type="Gene3D" id="3.60.120.10">
    <property type="entry name" value="Anthranilate synthase"/>
    <property type="match status" value="1"/>
</dbReference>
<protein>
    <submittedName>
        <fullName evidence="2">Chorismate-binding protein</fullName>
    </submittedName>
</protein>
<dbReference type="PANTHER" id="PTHR11236:SF9">
    <property type="entry name" value="ANTHRANILATE SYNTHASE COMPONENT 1"/>
    <property type="match status" value="1"/>
</dbReference>
<evidence type="ECO:0000313" key="3">
    <source>
        <dbReference type="Proteomes" id="UP001519654"/>
    </source>
</evidence>
<dbReference type="Proteomes" id="UP001519654">
    <property type="component" value="Unassembled WGS sequence"/>
</dbReference>
<proteinExistence type="predicted"/>
<dbReference type="SUPFAM" id="SSF56322">
    <property type="entry name" value="ADC synthase"/>
    <property type="match status" value="1"/>
</dbReference>
<organism evidence="2 3">
    <name type="scientific">Paractinoplanes bogorensis</name>
    <dbReference type="NCBI Taxonomy" id="1610840"/>
    <lineage>
        <taxon>Bacteria</taxon>
        <taxon>Bacillati</taxon>
        <taxon>Actinomycetota</taxon>
        <taxon>Actinomycetes</taxon>
        <taxon>Micromonosporales</taxon>
        <taxon>Micromonosporaceae</taxon>
        <taxon>Paractinoplanes</taxon>
    </lineage>
</organism>
<dbReference type="Pfam" id="PF00425">
    <property type="entry name" value="Chorismate_bind"/>
    <property type="match status" value="1"/>
</dbReference>
<comment type="caution">
    <text evidence="2">The sequence shown here is derived from an EMBL/GenBank/DDBJ whole genome shotgun (WGS) entry which is preliminary data.</text>
</comment>
<dbReference type="RefSeq" id="WP_215788758.1">
    <property type="nucleotide sequence ID" value="NZ_JAHKKG010000005.1"/>
</dbReference>
<reference evidence="2 3" key="1">
    <citation type="submission" date="2021-06" db="EMBL/GenBank/DDBJ databases">
        <title>Actinoplanes lichenicola sp. nov., and Actinoplanes ovalisporus sp. nov., isolated from lichen in Thailand.</title>
        <authorList>
            <person name="Saeng-In P."/>
            <person name="Kanchanasin P."/>
            <person name="Yuki M."/>
            <person name="Kudo T."/>
            <person name="Ohkuma M."/>
            <person name="Phongsopitanun W."/>
            <person name="Tanasupawat S."/>
        </authorList>
    </citation>
    <scope>NUCLEOTIDE SEQUENCE [LARGE SCALE GENOMIC DNA]</scope>
    <source>
        <strain evidence="2 3">NBRC 110975</strain>
    </source>
</reference>
<name>A0ABS5YR53_9ACTN</name>
<evidence type="ECO:0000259" key="1">
    <source>
        <dbReference type="Pfam" id="PF00425"/>
    </source>
</evidence>
<dbReference type="PRINTS" id="PR00095">
    <property type="entry name" value="ANTSNTHASEI"/>
</dbReference>
<sequence length="406" mass="41583">MVHGSRSIGHYPTPPFARPPAAPASCLGRHRASASFQWFLGDGGDPAELVSGYLEDNGLGVRNIGRTATQVCPTGAGSICGAALYVSADAGSVMAGAPLGAASPVPSIPDVYAVVYAHDSGPTEPGFSSDFALGEWTPSWTPHEHAAAVSEVRQAIGRGDVYQVNVVGHTSAPYTGDPLPALGRVAALPGARYGGVLAGSGWALATASPETLVEVRDGRIITRPIKGTRPATAAGRRELLASAKERAEHVMIVDLSRNDLARLPGVGPVEVQDLFAVRRWSGLWQAESVVSAPIAGRLDLAGLLRALMPGGSVTGAPKIAALGEIARLEPVGRGVSMAAVGWIGPGHLDLGLTIRTVAADGARLHAWAGGGIVWDSDPEAEVAEAAAKLAPIKAALSPVSPQRSPN</sequence>
<dbReference type="InterPro" id="IPR005801">
    <property type="entry name" value="ADC_synthase"/>
</dbReference>
<dbReference type="PANTHER" id="PTHR11236">
    <property type="entry name" value="AMINOBENZOATE/ANTHRANILATE SYNTHASE"/>
    <property type="match status" value="1"/>
</dbReference>
<evidence type="ECO:0000313" key="2">
    <source>
        <dbReference type="EMBL" id="MBU2665571.1"/>
    </source>
</evidence>